<dbReference type="AlphaFoldDB" id="F6XT86"/>
<evidence type="ECO:0000313" key="2">
    <source>
        <dbReference type="Ensembl" id="ENSCINP00000027909.2"/>
    </source>
</evidence>
<dbReference type="Gene3D" id="1.20.890.10">
    <property type="entry name" value="cAMP-dependent protein kinase regulatory subunit, dimerization-anchoring domain"/>
    <property type="match status" value="1"/>
</dbReference>
<keyword evidence="3" id="KW-1185">Reference proteome</keyword>
<dbReference type="GeneTree" id="ENSGT00390000010503"/>
<name>F6XT86_CIOIN</name>
<dbReference type="InterPro" id="IPR003117">
    <property type="entry name" value="cAMP_dep_PK_reg_su_I/II_a/b"/>
</dbReference>
<sequence>FNKPGIPEGIQDLLNEIGCQVLRQQPKDIVTFISQLLNKLVAVRDGKAESKSDLSALQENIPSSLSRKTL</sequence>
<organism evidence="2 3">
    <name type="scientific">Ciona intestinalis</name>
    <name type="common">Transparent sea squirt</name>
    <name type="synonym">Ascidia intestinalis</name>
    <dbReference type="NCBI Taxonomy" id="7719"/>
    <lineage>
        <taxon>Eukaryota</taxon>
        <taxon>Metazoa</taxon>
        <taxon>Chordata</taxon>
        <taxon>Tunicata</taxon>
        <taxon>Ascidiacea</taxon>
        <taxon>Phlebobranchia</taxon>
        <taxon>Cionidae</taxon>
        <taxon>Ciona</taxon>
    </lineage>
</organism>
<dbReference type="OMA" id="GCQVLRH"/>
<evidence type="ECO:0000313" key="3">
    <source>
        <dbReference type="Proteomes" id="UP000008144"/>
    </source>
</evidence>
<dbReference type="InParanoid" id="F6XT86"/>
<reference evidence="3" key="1">
    <citation type="journal article" date="2002" name="Science">
        <title>The draft genome of Ciona intestinalis: insights into chordate and vertebrate origins.</title>
        <authorList>
            <person name="Dehal P."/>
            <person name="Satou Y."/>
            <person name="Campbell R.K."/>
            <person name="Chapman J."/>
            <person name="Degnan B."/>
            <person name="De Tomaso A."/>
            <person name="Davidson B."/>
            <person name="Di Gregorio A."/>
            <person name="Gelpke M."/>
            <person name="Goodstein D.M."/>
            <person name="Harafuji N."/>
            <person name="Hastings K.E."/>
            <person name="Ho I."/>
            <person name="Hotta K."/>
            <person name="Huang W."/>
            <person name="Kawashima T."/>
            <person name="Lemaire P."/>
            <person name="Martinez D."/>
            <person name="Meinertzhagen I.A."/>
            <person name="Necula S."/>
            <person name="Nonaka M."/>
            <person name="Putnam N."/>
            <person name="Rash S."/>
            <person name="Saiga H."/>
            <person name="Satake M."/>
            <person name="Terry A."/>
            <person name="Yamada L."/>
            <person name="Wang H.G."/>
            <person name="Awazu S."/>
            <person name="Azumi K."/>
            <person name="Boore J."/>
            <person name="Branno M."/>
            <person name="Chin-Bow S."/>
            <person name="DeSantis R."/>
            <person name="Doyle S."/>
            <person name="Francino P."/>
            <person name="Keys D.N."/>
            <person name="Haga S."/>
            <person name="Hayashi H."/>
            <person name="Hino K."/>
            <person name="Imai K.S."/>
            <person name="Inaba K."/>
            <person name="Kano S."/>
            <person name="Kobayashi K."/>
            <person name="Kobayashi M."/>
            <person name="Lee B.I."/>
            <person name="Makabe K.W."/>
            <person name="Manohar C."/>
            <person name="Matassi G."/>
            <person name="Medina M."/>
            <person name="Mochizuki Y."/>
            <person name="Mount S."/>
            <person name="Morishita T."/>
            <person name="Miura S."/>
            <person name="Nakayama A."/>
            <person name="Nishizaka S."/>
            <person name="Nomoto H."/>
            <person name="Ohta F."/>
            <person name="Oishi K."/>
            <person name="Rigoutsos I."/>
            <person name="Sano M."/>
            <person name="Sasaki A."/>
            <person name="Sasakura Y."/>
            <person name="Shoguchi E."/>
            <person name="Shin-i T."/>
            <person name="Spagnuolo A."/>
            <person name="Stainier D."/>
            <person name="Suzuki M.M."/>
            <person name="Tassy O."/>
            <person name="Takatori N."/>
            <person name="Tokuoka M."/>
            <person name="Yagi K."/>
            <person name="Yoshizaki F."/>
            <person name="Wada S."/>
            <person name="Zhang C."/>
            <person name="Hyatt P.D."/>
            <person name="Larimer F."/>
            <person name="Detter C."/>
            <person name="Doggett N."/>
            <person name="Glavina T."/>
            <person name="Hawkins T."/>
            <person name="Richardson P."/>
            <person name="Lucas S."/>
            <person name="Kohara Y."/>
            <person name="Levine M."/>
            <person name="Satoh N."/>
            <person name="Rokhsar D.S."/>
        </authorList>
    </citation>
    <scope>NUCLEOTIDE SEQUENCE [LARGE SCALE GENOMIC DNA]</scope>
</reference>
<feature type="domain" description="RIIa" evidence="1">
    <location>
        <begin position="8"/>
        <end position="32"/>
    </location>
</feature>
<dbReference type="CDD" id="cd12084">
    <property type="entry name" value="DD_RII_PKA-like"/>
    <property type="match status" value="1"/>
</dbReference>
<dbReference type="Ensembl" id="ENSCINT00000028155.2">
    <property type="protein sequence ID" value="ENSCINP00000027909.2"/>
    <property type="gene ID" value="ENSCING00000015933.2"/>
</dbReference>
<dbReference type="HOGENOM" id="CLU_2764334_0_0_1"/>
<protein>
    <recommendedName>
        <fullName evidence="1">RIIa domain-containing protein</fullName>
    </recommendedName>
</protein>
<dbReference type="Pfam" id="PF02197">
    <property type="entry name" value="RIIa"/>
    <property type="match status" value="1"/>
</dbReference>
<evidence type="ECO:0000259" key="1">
    <source>
        <dbReference type="Pfam" id="PF02197"/>
    </source>
</evidence>
<proteinExistence type="predicted"/>
<reference evidence="2" key="3">
    <citation type="submission" date="2025-09" db="UniProtKB">
        <authorList>
            <consortium name="Ensembl"/>
        </authorList>
    </citation>
    <scope>IDENTIFICATION</scope>
</reference>
<accession>F6XT86</accession>
<dbReference type="Proteomes" id="UP000008144">
    <property type="component" value="Unassembled WGS sequence"/>
</dbReference>
<dbReference type="SUPFAM" id="SSF47391">
    <property type="entry name" value="Dimerization-anchoring domain of cAMP-dependent PK regulatory subunit"/>
    <property type="match status" value="1"/>
</dbReference>
<reference evidence="2" key="2">
    <citation type="submission" date="2025-08" db="UniProtKB">
        <authorList>
            <consortium name="Ensembl"/>
        </authorList>
    </citation>
    <scope>IDENTIFICATION</scope>
</reference>